<keyword evidence="6 11" id="KW-0560">Oxidoreductase</keyword>
<dbReference type="SUPFAM" id="SSF51998">
    <property type="entry name" value="PFL-like glycyl radical enzymes"/>
    <property type="match status" value="1"/>
</dbReference>
<evidence type="ECO:0000256" key="1">
    <source>
        <dbReference type="ARBA" id="ARBA00001922"/>
    </source>
</evidence>
<dbReference type="PANTHER" id="PTHR43371">
    <property type="entry name" value="VITAMIN B12-DEPENDENT RIBONUCLEOTIDE REDUCTASE"/>
    <property type="match status" value="1"/>
</dbReference>
<dbReference type="InterPro" id="IPR013344">
    <property type="entry name" value="RNR_NrdJ/NrdZ"/>
</dbReference>
<dbReference type="Gene3D" id="3.20.70.20">
    <property type="match status" value="1"/>
</dbReference>
<reference evidence="14 15" key="1">
    <citation type="submission" date="2024-09" db="EMBL/GenBank/DDBJ databases">
        <authorList>
            <person name="Sun Q."/>
            <person name="Mori K."/>
        </authorList>
    </citation>
    <scope>NUCLEOTIDE SEQUENCE [LARGE SCALE GENOMIC DNA]</scope>
    <source>
        <strain evidence="14 15">CECT 7908</strain>
    </source>
</reference>
<dbReference type="Proteomes" id="UP001589589">
    <property type="component" value="Unassembled WGS sequence"/>
</dbReference>
<comment type="function">
    <text evidence="11">Catalyzes the reduction of ribonucleotides to deoxyribonucleotides. May function to provide a pool of deoxyribonucleotide precursors for DNA repair during oxygen limitation and/or for immediate growth after restoration of oxygen.</text>
</comment>
<evidence type="ECO:0000256" key="6">
    <source>
        <dbReference type="ARBA" id="ARBA00023002"/>
    </source>
</evidence>
<evidence type="ECO:0000256" key="10">
    <source>
        <dbReference type="ARBA" id="ARBA00047754"/>
    </source>
</evidence>
<dbReference type="InterPro" id="IPR000788">
    <property type="entry name" value="RNR_lg_C"/>
</dbReference>
<sequence>MDELLATKNNAITYTQEEAIEASLAYFKGDSLAATVWVSKYALKDSQGNIYESSPNDMHHRIAGEIARIEKKYSNPLSEDEIFNLIKDFKYLVPQGSPMTGIGNPFQVASLSNCFVIGNDNSDSYGGIMKTDQEQVQLMKRRGGVGHDLSHIRPKGSPVKNSALTSTGLVPFMERYSNSTREVAQDGRRGALMLSVSINHPDAADFIDAKMEQGKVTGANVSVRIDDAFMKAVKEDAIYVQKYPIFSANPLYTKEVKAKELWNKIIHNAWKSAEPGILFWDTIINESLPDCYADLGYKTLSTNPCGEIPLCAYDSCRLLAINLLSYVDNPFTKEASFDFILFKNHVAAAQRIMDDIIDLELEKIDAILAKIDADPESDEVKMVEKNLWLNIRNKAKEGRRTGIGITAEGDMLAALGLRYASEEGVIFSEQIHKTLAIEAYRGSVHLAKERGMFAIYDSEREENNPFLLRLKDADAELYYEMKEHGRRNIALLTIAPTGTTSLMTQTTSGIEPVFLPVYKRRRKVNPNDKDARVDFVDEVGDSWEEYVVFHHRFKEWMLVNGYDVSKNYSQEEIDELVKKSPYYKATSNDIDWLSKVRMQGKIQKWVDHSISVTINVPNETPEEMVDKLYMEAWESGCKGVTVYRDGSRSGVLIANTEKKEEVAETAPSIFPTKRPQILEADVVRFQNSKDKWIAFIGLIDGKPYEIFTGLVDDEDGILIPRWVSEGFIIKNKNEDGSSRYDFQYKNTRGYKTTIEGLSHKFNPEYWNYAKLISSTLRHGMPIDKAVELISSLQLDGESINTWKNGVARALKRYIVDGTEAHGQKCSNCNSENLIYQEGCLTCNDCGSSKCG</sequence>
<evidence type="ECO:0000256" key="7">
    <source>
        <dbReference type="ARBA" id="ARBA00023116"/>
    </source>
</evidence>
<name>A0ABV5FSM1_9FLAO</name>
<evidence type="ECO:0000259" key="13">
    <source>
        <dbReference type="Pfam" id="PF02867"/>
    </source>
</evidence>
<dbReference type="InterPro" id="IPR050862">
    <property type="entry name" value="RdRp_reductase_class-2"/>
</dbReference>
<evidence type="ECO:0000259" key="12">
    <source>
        <dbReference type="Pfam" id="PF00317"/>
    </source>
</evidence>
<evidence type="ECO:0000256" key="9">
    <source>
        <dbReference type="ARBA" id="ARBA00023285"/>
    </source>
</evidence>
<organism evidence="14 15">
    <name type="scientific">Flavobacterium branchiarum</name>
    <dbReference type="NCBI Taxonomy" id="1114870"/>
    <lineage>
        <taxon>Bacteria</taxon>
        <taxon>Pseudomonadati</taxon>
        <taxon>Bacteroidota</taxon>
        <taxon>Flavobacteriia</taxon>
        <taxon>Flavobacteriales</taxon>
        <taxon>Flavobacteriaceae</taxon>
        <taxon>Flavobacterium</taxon>
    </lineage>
</organism>
<keyword evidence="3 11" id="KW-0846">Cobalamin</keyword>
<evidence type="ECO:0000256" key="5">
    <source>
        <dbReference type="ARBA" id="ARBA00022741"/>
    </source>
</evidence>
<dbReference type="PRINTS" id="PR01183">
    <property type="entry name" value="RIBORDTASEM1"/>
</dbReference>
<comment type="similarity">
    <text evidence="2 11">Belongs to the ribonucleoside diphosphate reductase class-2 family.</text>
</comment>
<evidence type="ECO:0000256" key="4">
    <source>
        <dbReference type="ARBA" id="ARBA00022634"/>
    </source>
</evidence>
<evidence type="ECO:0000256" key="2">
    <source>
        <dbReference type="ARBA" id="ARBA00007405"/>
    </source>
</evidence>
<accession>A0ABV5FSM1</accession>
<comment type="caution">
    <text evidence="14">The sequence shown here is derived from an EMBL/GenBank/DDBJ whole genome shotgun (WGS) entry which is preliminary data.</text>
</comment>
<dbReference type="RefSeq" id="WP_290263219.1">
    <property type="nucleotide sequence ID" value="NZ_JAUFQQ010000003.1"/>
</dbReference>
<dbReference type="Pfam" id="PF02867">
    <property type="entry name" value="Ribonuc_red_lgC"/>
    <property type="match status" value="1"/>
</dbReference>
<dbReference type="EMBL" id="JBHMEX010000061">
    <property type="protein sequence ID" value="MFB9066156.1"/>
    <property type="molecule type" value="Genomic_DNA"/>
</dbReference>
<keyword evidence="8" id="KW-1015">Disulfide bond</keyword>
<keyword evidence="9 11" id="KW-0170">Cobalt</keyword>
<keyword evidence="4 11" id="KW-0237">DNA synthesis</keyword>
<dbReference type="CDD" id="cd02888">
    <property type="entry name" value="RNR_II_dimer"/>
    <property type="match status" value="1"/>
</dbReference>
<evidence type="ECO:0000256" key="11">
    <source>
        <dbReference type="RuleBase" id="RU364064"/>
    </source>
</evidence>
<dbReference type="InterPro" id="IPR013509">
    <property type="entry name" value="RNR_lsu_N"/>
</dbReference>
<evidence type="ECO:0000256" key="3">
    <source>
        <dbReference type="ARBA" id="ARBA00022628"/>
    </source>
</evidence>
<dbReference type="NCBIfam" id="TIGR02504">
    <property type="entry name" value="NrdJ_Z"/>
    <property type="match status" value="1"/>
</dbReference>
<protein>
    <recommendedName>
        <fullName evidence="11">Vitamin B12-dependent ribonucleotide reductase</fullName>
        <ecNumber evidence="11">1.17.4.1</ecNumber>
    </recommendedName>
</protein>
<comment type="cofactor">
    <cofactor evidence="1 11">
        <name>adenosylcob(III)alamin</name>
        <dbReference type="ChEBI" id="CHEBI:18408"/>
    </cofactor>
</comment>
<dbReference type="GO" id="GO:0004748">
    <property type="term" value="F:ribonucleoside-diphosphate reductase activity, thioredoxin disulfide as acceptor"/>
    <property type="evidence" value="ECO:0007669"/>
    <property type="project" value="UniProtKB-EC"/>
</dbReference>
<keyword evidence="5 11" id="KW-0547">Nucleotide-binding</keyword>
<keyword evidence="15" id="KW-1185">Reference proteome</keyword>
<proteinExistence type="inferred from homology"/>
<dbReference type="EC" id="1.17.4.1" evidence="11"/>
<comment type="catalytic activity">
    <reaction evidence="10 11">
        <text>a 2'-deoxyribonucleoside 5'-diphosphate + [thioredoxin]-disulfide + H2O = a ribonucleoside 5'-diphosphate + [thioredoxin]-dithiol</text>
        <dbReference type="Rhea" id="RHEA:23252"/>
        <dbReference type="Rhea" id="RHEA-COMP:10698"/>
        <dbReference type="Rhea" id="RHEA-COMP:10700"/>
        <dbReference type="ChEBI" id="CHEBI:15377"/>
        <dbReference type="ChEBI" id="CHEBI:29950"/>
        <dbReference type="ChEBI" id="CHEBI:50058"/>
        <dbReference type="ChEBI" id="CHEBI:57930"/>
        <dbReference type="ChEBI" id="CHEBI:73316"/>
        <dbReference type="EC" id="1.17.4.1"/>
    </reaction>
</comment>
<dbReference type="Pfam" id="PF00317">
    <property type="entry name" value="Ribonuc_red_lgN"/>
    <property type="match status" value="1"/>
</dbReference>
<keyword evidence="7" id="KW-0215">Deoxyribonucleotide synthesis</keyword>
<feature type="domain" description="Ribonucleotide reductase large subunit C-terminal" evidence="13">
    <location>
        <begin position="112"/>
        <end position="643"/>
    </location>
</feature>
<evidence type="ECO:0000313" key="14">
    <source>
        <dbReference type="EMBL" id="MFB9066156.1"/>
    </source>
</evidence>
<evidence type="ECO:0000313" key="15">
    <source>
        <dbReference type="Proteomes" id="UP001589589"/>
    </source>
</evidence>
<evidence type="ECO:0000256" key="8">
    <source>
        <dbReference type="ARBA" id="ARBA00023157"/>
    </source>
</evidence>
<feature type="domain" description="Ribonucleotide reductase large subunit N-terminal" evidence="12">
    <location>
        <begin position="30"/>
        <end position="94"/>
    </location>
</feature>
<dbReference type="PANTHER" id="PTHR43371:SF1">
    <property type="entry name" value="RIBONUCLEOSIDE-DIPHOSPHATE REDUCTASE"/>
    <property type="match status" value="1"/>
</dbReference>
<gene>
    <name evidence="14" type="ORF">ACFFUQ_19245</name>
</gene>